<dbReference type="InterPro" id="IPR053235">
    <property type="entry name" value="Ser_Thr_kinase"/>
</dbReference>
<dbReference type="GO" id="GO:0005737">
    <property type="term" value="C:cytoplasm"/>
    <property type="evidence" value="ECO:0007669"/>
    <property type="project" value="TreeGrafter"/>
</dbReference>
<keyword evidence="2" id="KW-0808">Transferase</keyword>
<dbReference type="PROSITE" id="PS00108">
    <property type="entry name" value="PROTEIN_KINASE_ST"/>
    <property type="match status" value="1"/>
</dbReference>
<dbReference type="GO" id="GO:0005524">
    <property type="term" value="F:ATP binding"/>
    <property type="evidence" value="ECO:0007669"/>
    <property type="project" value="InterPro"/>
</dbReference>
<accession>A0A9D6V3H5</accession>
<gene>
    <name evidence="2" type="ORF">HY912_07510</name>
</gene>
<reference evidence="2" key="1">
    <citation type="submission" date="2020-07" db="EMBL/GenBank/DDBJ databases">
        <title>Huge and variable diversity of episymbiotic CPR bacteria and DPANN archaea in groundwater ecosystems.</title>
        <authorList>
            <person name="He C.Y."/>
            <person name="Keren R."/>
            <person name="Whittaker M."/>
            <person name="Farag I.F."/>
            <person name="Doudna J."/>
            <person name="Cate J.H.D."/>
            <person name="Banfield J.F."/>
        </authorList>
    </citation>
    <scope>NUCLEOTIDE SEQUENCE</scope>
    <source>
        <strain evidence="2">NC_groundwater_1664_Pr3_B-0.1um_52_9</strain>
    </source>
</reference>
<evidence type="ECO:0000313" key="2">
    <source>
        <dbReference type="EMBL" id="MBI5249326.1"/>
    </source>
</evidence>
<dbReference type="Proteomes" id="UP000807825">
    <property type="component" value="Unassembled WGS sequence"/>
</dbReference>
<dbReference type="InterPro" id="IPR011009">
    <property type="entry name" value="Kinase-like_dom_sf"/>
</dbReference>
<dbReference type="EMBL" id="JACRDE010000206">
    <property type="protein sequence ID" value="MBI5249326.1"/>
    <property type="molecule type" value="Genomic_DNA"/>
</dbReference>
<sequence>MERDSQSLREDLYRVIQHYAELAQLAKKGEINPLGQIGKVLKNTAPYLLLVIRDLLPQLERREVTFYEMLYHILREAQRFPDQQVLIDSRNEIQKIEHEGRLFLYAVKWLDAQSNLRPGPQDIDLMQRKLQEFNEKYKKKYALMDQETTTLIPCFFVREESESHDYTVSRMADLVRRAALELHHLMLDNEPERSRFFSFFRNQSREELEHDLTLLAWFLFRCGFSVDRIASGYYKDLLAGFLHEKILAQLILSIKSLDSIQGISNHLWLICFMDFSSFYEIQNDYVDLDDPKEVAGRIKVIKGRKRRGGDLLAKLLELIQAYFENANGKLPLSFLLYRYYSAFGNYHGDHRFNDHARAAQAVKLYRPILDRSNIEKKAAEDLEQNSRCFSSKTRDEMAGLFKLIMDSLENPGQVRGKKLKILGDISSGAMGSVSVGIFRDQIVALKKVKSQISSALGDPEALLEYESNMHARVQLPEQHPYIVDYYGLVEQDGEKILINGYHPNDNLTQLVERNWLEKYKPPFNTESKLTLAVLETIVNQLLDCLKLFRTKGVVHRDLKTDNILYMVDENERLNRIKVIDFGVALSIGPGAVDDLFRGKVVGTFAYMAPEQARGKSVFQSDLYSAGAIFTVLLTGKLPMVFPKTKTRQDLVRQILRIEKESRPKLTDLNPFLSRNTTLEHIAATVESMLDLDPMRRPNLEEVQAQFDGVFEHIGQEKHTMSIYYHRG</sequence>
<protein>
    <submittedName>
        <fullName evidence="2">Protein kinase</fullName>
    </submittedName>
</protein>
<dbReference type="Pfam" id="PF00069">
    <property type="entry name" value="Pkinase"/>
    <property type="match status" value="1"/>
</dbReference>
<dbReference type="AlphaFoldDB" id="A0A9D6V3H5"/>
<dbReference type="InterPro" id="IPR000719">
    <property type="entry name" value="Prot_kinase_dom"/>
</dbReference>
<keyword evidence="2" id="KW-0418">Kinase</keyword>
<organism evidence="2 3">
    <name type="scientific">Desulfomonile tiedjei</name>
    <dbReference type="NCBI Taxonomy" id="2358"/>
    <lineage>
        <taxon>Bacteria</taxon>
        <taxon>Pseudomonadati</taxon>
        <taxon>Thermodesulfobacteriota</taxon>
        <taxon>Desulfomonilia</taxon>
        <taxon>Desulfomonilales</taxon>
        <taxon>Desulfomonilaceae</taxon>
        <taxon>Desulfomonile</taxon>
    </lineage>
</organism>
<name>A0A9D6V3H5_9BACT</name>
<dbReference type="PANTHER" id="PTHR24361">
    <property type="entry name" value="MITOGEN-ACTIVATED KINASE KINASE KINASE"/>
    <property type="match status" value="1"/>
</dbReference>
<dbReference type="PROSITE" id="PS50011">
    <property type="entry name" value="PROTEIN_KINASE_DOM"/>
    <property type="match status" value="1"/>
</dbReference>
<dbReference type="InterPro" id="IPR008271">
    <property type="entry name" value="Ser/Thr_kinase_AS"/>
</dbReference>
<feature type="domain" description="Protein kinase" evidence="1">
    <location>
        <begin position="419"/>
        <end position="710"/>
    </location>
</feature>
<comment type="caution">
    <text evidence="2">The sequence shown here is derived from an EMBL/GenBank/DDBJ whole genome shotgun (WGS) entry which is preliminary data.</text>
</comment>
<dbReference type="SMART" id="SM00220">
    <property type="entry name" value="S_TKc"/>
    <property type="match status" value="1"/>
</dbReference>
<proteinExistence type="predicted"/>
<dbReference type="SUPFAM" id="SSF56112">
    <property type="entry name" value="Protein kinase-like (PK-like)"/>
    <property type="match status" value="1"/>
</dbReference>
<evidence type="ECO:0000313" key="3">
    <source>
        <dbReference type="Proteomes" id="UP000807825"/>
    </source>
</evidence>
<evidence type="ECO:0000259" key="1">
    <source>
        <dbReference type="PROSITE" id="PS50011"/>
    </source>
</evidence>
<dbReference type="GO" id="GO:0004672">
    <property type="term" value="F:protein kinase activity"/>
    <property type="evidence" value="ECO:0007669"/>
    <property type="project" value="InterPro"/>
</dbReference>
<dbReference type="PANTHER" id="PTHR24361:SF785">
    <property type="entry name" value="DUAL SPECIFICITY MITOGEN-ACTIVATED PROTEIN KINASE KINASE 1"/>
    <property type="match status" value="1"/>
</dbReference>
<dbReference type="Gene3D" id="1.10.510.10">
    <property type="entry name" value="Transferase(Phosphotransferase) domain 1"/>
    <property type="match status" value="1"/>
</dbReference>